<accession>W2HK00</accession>
<evidence type="ECO:0000313" key="3">
    <source>
        <dbReference type="Proteomes" id="UP000053864"/>
    </source>
</evidence>
<dbReference type="EMBL" id="KI670970">
    <property type="protein sequence ID" value="ETL48211.1"/>
    <property type="molecule type" value="Genomic_DNA"/>
</dbReference>
<evidence type="ECO:0000313" key="1">
    <source>
        <dbReference type="EMBL" id="ETK94816.1"/>
    </source>
</evidence>
<reference evidence="1" key="1">
    <citation type="submission" date="2013-11" db="EMBL/GenBank/DDBJ databases">
        <title>The Genome Sequence of Phytophthora parasitica CJ02B3.</title>
        <authorList>
            <consortium name="The Broad Institute Genomics Platform"/>
            <person name="Russ C."/>
            <person name="Tyler B."/>
            <person name="Panabieres F."/>
            <person name="Shan W."/>
            <person name="Tripathy S."/>
            <person name="Grunwald N."/>
            <person name="Machado M."/>
            <person name="Johnson C.S."/>
            <person name="Arredondo F."/>
            <person name="Hong C."/>
            <person name="Coffey M."/>
            <person name="Young S.K."/>
            <person name="Zeng Q."/>
            <person name="Gargeya S."/>
            <person name="Fitzgerald M."/>
            <person name="Abouelleil A."/>
            <person name="Alvarado L."/>
            <person name="Chapman S.B."/>
            <person name="Gainer-Dewar J."/>
            <person name="Goldberg J."/>
            <person name="Griggs A."/>
            <person name="Gujja S."/>
            <person name="Hansen M."/>
            <person name="Howarth C."/>
            <person name="Imamovic A."/>
            <person name="Ireland A."/>
            <person name="Larimer J."/>
            <person name="McCowan C."/>
            <person name="Murphy C."/>
            <person name="Pearson M."/>
            <person name="Poon T.W."/>
            <person name="Priest M."/>
            <person name="Roberts A."/>
            <person name="Saif S."/>
            <person name="Shea T."/>
            <person name="Sykes S."/>
            <person name="Wortman J."/>
            <person name="Nusbaum C."/>
            <person name="Birren B."/>
        </authorList>
    </citation>
    <scope>NUCLEOTIDE SEQUENCE [LARGE SCALE GENOMIC DNA]</scope>
    <source>
        <strain evidence="1">CJ02B3</strain>
    </source>
</reference>
<reference evidence="2 3" key="2">
    <citation type="submission" date="2013-11" db="EMBL/GenBank/DDBJ databases">
        <title>The Genome Sequence of Phytophthora parasitica CJ05E6.</title>
        <authorList>
            <consortium name="The Broad Institute Genomics Platform"/>
            <person name="Russ C."/>
            <person name="Tyler B."/>
            <person name="Panabieres F."/>
            <person name="Shan W."/>
            <person name="Tripathy S."/>
            <person name="Grunwald N."/>
            <person name="Machado M."/>
            <person name="Johnson C.S."/>
            <person name="Arredondo F."/>
            <person name="Hong C."/>
            <person name="Coffey M."/>
            <person name="Young S.K."/>
            <person name="Zeng Q."/>
            <person name="Gargeya S."/>
            <person name="Fitzgerald M."/>
            <person name="Abouelleil A."/>
            <person name="Alvarado L."/>
            <person name="Chapman S.B."/>
            <person name="Gainer-Dewar J."/>
            <person name="Goldberg J."/>
            <person name="Griggs A."/>
            <person name="Gujja S."/>
            <person name="Hansen M."/>
            <person name="Howarth C."/>
            <person name="Imamovic A."/>
            <person name="Ireland A."/>
            <person name="Larimer J."/>
            <person name="McCowan C."/>
            <person name="Murphy C."/>
            <person name="Pearson M."/>
            <person name="Poon T.W."/>
            <person name="Priest M."/>
            <person name="Roberts A."/>
            <person name="Saif S."/>
            <person name="Shea T."/>
            <person name="Sykes S."/>
            <person name="Wortman J."/>
            <person name="Nusbaum C."/>
            <person name="Birren B."/>
        </authorList>
    </citation>
    <scope>NUCLEOTIDE SEQUENCE [LARGE SCALE GENOMIC DNA]</scope>
    <source>
        <strain evidence="2 3">CJ05E6</strain>
    </source>
</reference>
<organism evidence="1">
    <name type="scientific">Phytophthora nicotianae</name>
    <name type="common">Potato buckeye rot agent</name>
    <name type="synonym">Phytophthora parasitica</name>
    <dbReference type="NCBI Taxonomy" id="4792"/>
    <lineage>
        <taxon>Eukaryota</taxon>
        <taxon>Sar</taxon>
        <taxon>Stramenopiles</taxon>
        <taxon>Oomycota</taxon>
        <taxon>Peronosporomycetes</taxon>
        <taxon>Peronosporales</taxon>
        <taxon>Peronosporaceae</taxon>
        <taxon>Phytophthora</taxon>
    </lineage>
</organism>
<dbReference type="AlphaFoldDB" id="W2HK00"/>
<sequence length="84" mass="9454">MDWKSTQRVVNKPQQTYLLVSRVTSRHAFSTLTPFTPELAAWSKPPANALNEEKRLNHLSNVALATFQSSLSTQVGMNVMEDVH</sequence>
<name>W2HK00_PHYNI</name>
<dbReference type="Proteomes" id="UP000053864">
    <property type="component" value="Unassembled WGS sequence"/>
</dbReference>
<protein>
    <submittedName>
        <fullName evidence="1">Uncharacterized protein</fullName>
    </submittedName>
</protein>
<dbReference type="EMBL" id="KI684502">
    <property type="protein sequence ID" value="ETK94816.1"/>
    <property type="molecule type" value="Genomic_DNA"/>
</dbReference>
<proteinExistence type="predicted"/>
<dbReference type="Proteomes" id="UP000053236">
    <property type="component" value="Unassembled WGS sequence"/>
</dbReference>
<gene>
    <name evidence="1" type="ORF">L915_02190</name>
    <name evidence="2" type="ORF">L916_02151</name>
</gene>
<dbReference type="VEuPathDB" id="FungiDB:PPTG_22019"/>
<evidence type="ECO:0000313" key="2">
    <source>
        <dbReference type="EMBL" id="ETL48211.1"/>
    </source>
</evidence>